<dbReference type="EMBL" id="RRYP01009039">
    <property type="protein sequence ID" value="TNV79345.1"/>
    <property type="molecule type" value="Genomic_DNA"/>
</dbReference>
<gene>
    <name evidence="1" type="ORF">FGO68_gene4571</name>
</gene>
<proteinExistence type="predicted"/>
<evidence type="ECO:0000313" key="2">
    <source>
        <dbReference type="Proteomes" id="UP000785679"/>
    </source>
</evidence>
<organism evidence="1 2">
    <name type="scientific">Halteria grandinella</name>
    <dbReference type="NCBI Taxonomy" id="5974"/>
    <lineage>
        <taxon>Eukaryota</taxon>
        <taxon>Sar</taxon>
        <taxon>Alveolata</taxon>
        <taxon>Ciliophora</taxon>
        <taxon>Intramacronucleata</taxon>
        <taxon>Spirotrichea</taxon>
        <taxon>Stichotrichia</taxon>
        <taxon>Sporadotrichida</taxon>
        <taxon>Halteriidae</taxon>
        <taxon>Halteria</taxon>
    </lineage>
</organism>
<keyword evidence="2" id="KW-1185">Reference proteome</keyword>
<dbReference type="AlphaFoldDB" id="A0A8J8NSE0"/>
<sequence>MESIQQESIQKLPPCLIHLISQYTTGNFQINVFSKLNKRTRNDLLTLVQNGRVLTFDMSKNYLLPLLSIESFTYLSSFTKSIKFIIDSTHFDLNQPNFSEDFSKKIREFSLVNIQRVCAFLISYIERDAQSFNFSLEINGYYSVYEYIISWLWLNK</sequence>
<accession>A0A8J8NSE0</accession>
<comment type="caution">
    <text evidence="1">The sequence shown here is derived from an EMBL/GenBank/DDBJ whole genome shotgun (WGS) entry which is preliminary data.</text>
</comment>
<reference evidence="1" key="1">
    <citation type="submission" date="2019-06" db="EMBL/GenBank/DDBJ databases">
        <authorList>
            <person name="Zheng W."/>
        </authorList>
    </citation>
    <scope>NUCLEOTIDE SEQUENCE</scope>
    <source>
        <strain evidence="1">QDHG01</strain>
    </source>
</reference>
<name>A0A8J8NSE0_HALGN</name>
<evidence type="ECO:0000313" key="1">
    <source>
        <dbReference type="EMBL" id="TNV79345.1"/>
    </source>
</evidence>
<dbReference type="Proteomes" id="UP000785679">
    <property type="component" value="Unassembled WGS sequence"/>
</dbReference>
<protein>
    <submittedName>
        <fullName evidence="1">Uncharacterized protein</fullName>
    </submittedName>
</protein>